<dbReference type="Proteomes" id="UP001465426">
    <property type="component" value="Unassembled WGS sequence"/>
</dbReference>
<comment type="caution">
    <text evidence="3">The sequence shown here is derived from an EMBL/GenBank/DDBJ whole genome shotgun (WGS) entry which is preliminary data.</text>
</comment>
<feature type="domain" description="VanZ-like" evidence="2">
    <location>
        <begin position="46"/>
        <end position="185"/>
    </location>
</feature>
<dbReference type="InterPro" id="IPR053150">
    <property type="entry name" value="Teicoplanin_resist-assoc"/>
</dbReference>
<evidence type="ECO:0000313" key="3">
    <source>
        <dbReference type="EMBL" id="MEQ2467656.1"/>
    </source>
</evidence>
<dbReference type="Pfam" id="PF04892">
    <property type="entry name" value="VanZ"/>
    <property type="match status" value="1"/>
</dbReference>
<proteinExistence type="predicted"/>
<organism evidence="3 4">
    <name type="scientific">Niallia hominis</name>
    <dbReference type="NCBI Taxonomy" id="3133173"/>
    <lineage>
        <taxon>Bacteria</taxon>
        <taxon>Bacillati</taxon>
        <taxon>Bacillota</taxon>
        <taxon>Bacilli</taxon>
        <taxon>Bacillales</taxon>
        <taxon>Bacillaceae</taxon>
        <taxon>Niallia</taxon>
    </lineage>
</organism>
<dbReference type="PANTHER" id="PTHR36834">
    <property type="entry name" value="MEMBRANE PROTEIN-RELATED"/>
    <property type="match status" value="1"/>
</dbReference>
<keyword evidence="1" id="KW-1133">Transmembrane helix</keyword>
<accession>A0ABV1F2T6</accession>
<keyword evidence="1" id="KW-0472">Membrane</keyword>
<dbReference type="RefSeq" id="WP_048717692.1">
    <property type="nucleotide sequence ID" value="NZ_JBBMFN010000059.1"/>
</dbReference>
<name>A0ABV1F2T6_9BACI</name>
<dbReference type="EMBL" id="JBBMFN010000059">
    <property type="protein sequence ID" value="MEQ2467656.1"/>
    <property type="molecule type" value="Genomic_DNA"/>
</dbReference>
<keyword evidence="4" id="KW-1185">Reference proteome</keyword>
<keyword evidence="1" id="KW-0812">Transmembrane</keyword>
<dbReference type="PANTHER" id="PTHR36834:SF1">
    <property type="entry name" value="INTEGRAL MEMBRANE PROTEIN"/>
    <property type="match status" value="1"/>
</dbReference>
<reference evidence="3 4" key="1">
    <citation type="submission" date="2024-03" db="EMBL/GenBank/DDBJ databases">
        <title>Human intestinal bacterial collection.</title>
        <authorList>
            <person name="Pauvert C."/>
            <person name="Hitch T.C.A."/>
            <person name="Clavel T."/>
        </authorList>
    </citation>
    <scope>NUCLEOTIDE SEQUENCE [LARGE SCALE GENOMIC DNA]</scope>
    <source>
        <strain evidence="3 4">CLA-SR-H024</strain>
    </source>
</reference>
<feature type="transmembrane region" description="Helical" evidence="1">
    <location>
        <begin position="9"/>
        <end position="29"/>
    </location>
</feature>
<sequence length="198" mass="23343">MIRMYLESMLIYMIFGAPIYLICRTLYIRLKKQEWKWNKEILLFLFVLFCIGVASQTIIPQWYMSMENGKQKLYIQRLEGGRSINLIPFSTIFSYLAISNEQVSNWNQVSLINLLGNVVVFVPFGIFLPLLWRQFRKFFPLFWMSIGIPLFIEITQLFIGRSTDIDDVLLNALGIIFGYCLFKILNTLFPKRLVGLQR</sequence>
<evidence type="ECO:0000259" key="2">
    <source>
        <dbReference type="Pfam" id="PF04892"/>
    </source>
</evidence>
<evidence type="ECO:0000256" key="1">
    <source>
        <dbReference type="SAM" id="Phobius"/>
    </source>
</evidence>
<feature type="transmembrane region" description="Helical" evidence="1">
    <location>
        <begin position="138"/>
        <end position="159"/>
    </location>
</feature>
<dbReference type="InterPro" id="IPR006976">
    <property type="entry name" value="VanZ-like"/>
</dbReference>
<feature type="transmembrane region" description="Helical" evidence="1">
    <location>
        <begin position="110"/>
        <end position="131"/>
    </location>
</feature>
<feature type="transmembrane region" description="Helical" evidence="1">
    <location>
        <begin position="41"/>
        <end position="59"/>
    </location>
</feature>
<gene>
    <name evidence="3" type="ORF">WMO63_18530</name>
</gene>
<evidence type="ECO:0000313" key="4">
    <source>
        <dbReference type="Proteomes" id="UP001465426"/>
    </source>
</evidence>
<protein>
    <submittedName>
        <fullName evidence="3">VanZ family protein</fullName>
    </submittedName>
</protein>
<feature type="transmembrane region" description="Helical" evidence="1">
    <location>
        <begin position="171"/>
        <end position="189"/>
    </location>
</feature>